<accession>A0A172ZB53</accession>
<reference evidence="8 9" key="2">
    <citation type="journal article" date="2016" name="Int. J. Syst. Evol. Microbiol.">
        <title>Paenibacillus bovis sp. nov., isolated from raw yak (Bos grunniens) milk.</title>
        <authorList>
            <person name="Gao C."/>
            <person name="Han J."/>
            <person name="Liu Z."/>
            <person name="Xu X."/>
            <person name="Hang F."/>
            <person name="Wu Z."/>
        </authorList>
    </citation>
    <scope>NUCLEOTIDE SEQUENCE [LARGE SCALE GENOMIC DNA]</scope>
    <source>
        <strain evidence="8 9">BD3526</strain>
    </source>
</reference>
<evidence type="ECO:0000313" key="8">
    <source>
        <dbReference type="EMBL" id="ANF94871.1"/>
    </source>
</evidence>
<feature type="domain" description="ABC3 transporter permease C-terminal" evidence="7">
    <location>
        <begin position="63"/>
        <end position="177"/>
    </location>
</feature>
<dbReference type="EMBL" id="CP013023">
    <property type="protein sequence ID" value="ANF94871.1"/>
    <property type="molecule type" value="Genomic_DNA"/>
</dbReference>
<feature type="transmembrane region" description="Helical" evidence="6">
    <location>
        <begin position="224"/>
        <end position="250"/>
    </location>
</feature>
<keyword evidence="6" id="KW-0813">Transport</keyword>
<feature type="transmembrane region" description="Helical" evidence="6">
    <location>
        <begin position="283"/>
        <end position="303"/>
    </location>
</feature>
<name>A0A172ZB53_9BACL</name>
<dbReference type="KEGG" id="pbv:AR543_01705"/>
<dbReference type="Pfam" id="PF02687">
    <property type="entry name" value="FtsX"/>
    <property type="match status" value="1"/>
</dbReference>
<dbReference type="GO" id="GO:0055085">
    <property type="term" value="P:transmembrane transport"/>
    <property type="evidence" value="ECO:0007669"/>
    <property type="project" value="UniProtKB-UniRule"/>
</dbReference>
<evidence type="ECO:0000256" key="2">
    <source>
        <dbReference type="ARBA" id="ARBA00022475"/>
    </source>
</evidence>
<dbReference type="PIRSF" id="PIRSF018968">
    <property type="entry name" value="ABC_permease_BceB"/>
    <property type="match status" value="1"/>
</dbReference>
<evidence type="ECO:0000313" key="9">
    <source>
        <dbReference type="Proteomes" id="UP000078148"/>
    </source>
</evidence>
<dbReference type="RefSeq" id="WP_060531273.1">
    <property type="nucleotide sequence ID" value="NZ_CP013023.1"/>
</dbReference>
<proteinExistence type="inferred from homology"/>
<keyword evidence="5 6" id="KW-0472">Membrane</keyword>
<feature type="transmembrane region" description="Helical" evidence="6">
    <location>
        <begin position="196"/>
        <end position="218"/>
    </location>
</feature>
<feature type="transmembrane region" description="Helical" evidence="6">
    <location>
        <begin position="62"/>
        <end position="82"/>
    </location>
</feature>
<dbReference type="STRING" id="1616788.AR543_01705"/>
<dbReference type="OrthoDB" id="1937696at2"/>
<comment type="similarity">
    <text evidence="6">Belongs to the ABC-4 integral membrane protein family.</text>
</comment>
<feature type="transmembrane region" description="Helical" evidence="6">
    <location>
        <begin position="502"/>
        <end position="526"/>
    </location>
</feature>
<dbReference type="Proteomes" id="UP000078148">
    <property type="component" value="Chromosome"/>
</dbReference>
<evidence type="ECO:0000256" key="6">
    <source>
        <dbReference type="PIRNR" id="PIRNR018968"/>
    </source>
</evidence>
<dbReference type="InterPro" id="IPR052536">
    <property type="entry name" value="ABC-4_Integral_Memb_Prot"/>
</dbReference>
<reference evidence="9" key="1">
    <citation type="submission" date="2015-10" db="EMBL/GenBank/DDBJ databases">
        <title>Genome of Paenibacillus bovis sp. nov.</title>
        <authorList>
            <person name="Wu Z."/>
            <person name="Gao C."/>
            <person name="Liu Z."/>
            <person name="Zheng H."/>
        </authorList>
    </citation>
    <scope>NUCLEOTIDE SEQUENCE [LARGE SCALE GENOMIC DNA]</scope>
    <source>
        <strain evidence="9">BD3526</strain>
    </source>
</reference>
<dbReference type="PANTHER" id="PTHR46795">
    <property type="entry name" value="ABC TRANSPORTER PERMEASE-RELATED-RELATED"/>
    <property type="match status" value="1"/>
</dbReference>
<dbReference type="InterPro" id="IPR003838">
    <property type="entry name" value="ABC3_permease_C"/>
</dbReference>
<sequence length="625" mass="70302">MTFRQFAYHNVVRNKRLYAAYFLSSMFTVMVFFTFAIFAYHPLLADGQVNHNVQGGMSTAKWMIYVFSFFFVLYSMSSFLKTRKREFGLLMMQGMSPGQLRQMVFLENIIIGFAATLGGIGLGLVFAKAILLAGEHILVIEGGLNFYFPVRAIIVTCISFFILFLLISLFISSVLRSGKLIDLIKGSQKARNEPKASMLLSLLVLILIGTGYTLALLARGSDAFILLIPVSIVVSVGSYLLFTQLSVYIIRRLKSKESFFWSRTNMLLLSDLSYRMKDNARTFFLVCIVSTVSFCAIGSLYGLQSVVTRNVALSNPYVVSYLAKSKEVNVQKYTDSIDHTLQKHNIRTTRMNQMLTEYNMKEDSSTQTIVSLSMFNQLAELSDRPSIQLNTDETVAVTPFQLDLDHLNLPATTSSGIAVKPDRLIQSGVLGVEGISFVVPDHIYAQLGKPADYRSLYVWAGDQEQQEVLLAGSEIYNELDPSTTTHRIMVPGYDLNQELGSYGAILFIGLFIGIVFFVSAGSFLYFRLYSDLDEDKQKFRSIAKLGLTIPELNRVLNRQIILLFFAPIVVAMLHGAIALTTLANMFQTSLFKESLTVLGIFFLIQLVYFLIVRFFYIKQVRAAIR</sequence>
<evidence type="ECO:0000256" key="1">
    <source>
        <dbReference type="ARBA" id="ARBA00004651"/>
    </source>
</evidence>
<feature type="transmembrane region" description="Helical" evidence="6">
    <location>
        <begin position="560"/>
        <end position="583"/>
    </location>
</feature>
<dbReference type="GO" id="GO:0005886">
    <property type="term" value="C:plasma membrane"/>
    <property type="evidence" value="ECO:0007669"/>
    <property type="project" value="UniProtKB-SubCell"/>
</dbReference>
<organism evidence="8 9">
    <name type="scientific">Paenibacillus bovis</name>
    <dbReference type="NCBI Taxonomy" id="1616788"/>
    <lineage>
        <taxon>Bacteria</taxon>
        <taxon>Bacillati</taxon>
        <taxon>Bacillota</taxon>
        <taxon>Bacilli</taxon>
        <taxon>Bacillales</taxon>
        <taxon>Paenibacillaceae</taxon>
        <taxon>Paenibacillus</taxon>
    </lineage>
</organism>
<evidence type="ECO:0000256" key="4">
    <source>
        <dbReference type="ARBA" id="ARBA00022989"/>
    </source>
</evidence>
<feature type="transmembrane region" description="Helical" evidence="6">
    <location>
        <begin position="595"/>
        <end position="616"/>
    </location>
</feature>
<evidence type="ECO:0000256" key="5">
    <source>
        <dbReference type="ARBA" id="ARBA00023136"/>
    </source>
</evidence>
<keyword evidence="3 6" id="KW-0812">Transmembrane</keyword>
<dbReference type="PANTHER" id="PTHR46795:SF2">
    <property type="entry name" value="ABC TRANSPORTER, PERMEASE PROTEIN"/>
    <property type="match status" value="1"/>
</dbReference>
<evidence type="ECO:0000256" key="3">
    <source>
        <dbReference type="ARBA" id="ARBA00022692"/>
    </source>
</evidence>
<dbReference type="AlphaFoldDB" id="A0A172ZB53"/>
<gene>
    <name evidence="8" type="ORF">AR543_01705</name>
</gene>
<keyword evidence="4 6" id="KW-1133">Transmembrane helix</keyword>
<evidence type="ECO:0000259" key="7">
    <source>
        <dbReference type="Pfam" id="PF02687"/>
    </source>
</evidence>
<protein>
    <submittedName>
        <fullName evidence="8">ABC transporter permease</fullName>
    </submittedName>
</protein>
<feature type="transmembrane region" description="Helical" evidence="6">
    <location>
        <begin position="103"/>
        <end position="132"/>
    </location>
</feature>
<keyword evidence="9" id="KW-1185">Reference proteome</keyword>
<dbReference type="InterPro" id="IPR027022">
    <property type="entry name" value="ABC_permease_BceB-typ"/>
</dbReference>
<feature type="transmembrane region" description="Helical" evidence="6">
    <location>
        <begin position="20"/>
        <end position="42"/>
    </location>
</feature>
<comment type="subcellular location">
    <subcellularLocation>
        <location evidence="1 6">Cell membrane</location>
        <topology evidence="1 6">Multi-pass membrane protein</topology>
    </subcellularLocation>
</comment>
<keyword evidence="2 6" id="KW-1003">Cell membrane</keyword>
<feature type="transmembrane region" description="Helical" evidence="6">
    <location>
        <begin position="152"/>
        <end position="175"/>
    </location>
</feature>